<dbReference type="OrthoDB" id="4138492at2759"/>
<dbReference type="PANTHER" id="PTHR41814:SF1">
    <property type="entry name" value="CELLULASE"/>
    <property type="match status" value="1"/>
</dbReference>
<sequence>DEVSGTALITAAAYRLMKLSPKFISILPIKKIEESRKRILEHHINPQNGSVSQVVNPLDWNAKVAFDGSNGKQSPEGQAFVILLYVAWKDFMGENLMECY</sequence>
<protein>
    <submittedName>
        <fullName evidence="1">Uncharacterized protein</fullName>
    </submittedName>
</protein>
<keyword evidence="2" id="KW-1185">Reference proteome</keyword>
<accession>A0A9P6T9L7</accession>
<gene>
    <name evidence="1" type="ORF">CROQUDRAFT_95203</name>
</gene>
<reference evidence="1" key="1">
    <citation type="submission" date="2013-11" db="EMBL/GenBank/DDBJ databases">
        <title>Genome sequence of the fusiform rust pathogen reveals effectors for host alternation and coevolution with pine.</title>
        <authorList>
            <consortium name="DOE Joint Genome Institute"/>
            <person name="Smith K."/>
            <person name="Pendleton A."/>
            <person name="Kubisiak T."/>
            <person name="Anderson C."/>
            <person name="Salamov A."/>
            <person name="Aerts A."/>
            <person name="Riley R."/>
            <person name="Clum A."/>
            <person name="Lindquist E."/>
            <person name="Ence D."/>
            <person name="Campbell M."/>
            <person name="Kronenberg Z."/>
            <person name="Feau N."/>
            <person name="Dhillon B."/>
            <person name="Hamelin R."/>
            <person name="Burleigh J."/>
            <person name="Smith J."/>
            <person name="Yandell M."/>
            <person name="Nelson C."/>
            <person name="Grigoriev I."/>
            <person name="Davis J."/>
        </authorList>
    </citation>
    <scope>NUCLEOTIDE SEQUENCE</scope>
    <source>
        <strain evidence="1">G11</strain>
    </source>
</reference>
<feature type="non-terminal residue" evidence="1">
    <location>
        <position position="1"/>
    </location>
</feature>
<dbReference type="PANTHER" id="PTHR41814">
    <property type="entry name" value="EXPRESSED PROTEIN"/>
    <property type="match status" value="1"/>
</dbReference>
<dbReference type="AlphaFoldDB" id="A0A9P6T9L7"/>
<name>A0A9P6T9L7_9BASI</name>
<dbReference type="Proteomes" id="UP000886653">
    <property type="component" value="Unassembled WGS sequence"/>
</dbReference>
<dbReference type="EMBL" id="MU167298">
    <property type="protein sequence ID" value="KAG0144307.1"/>
    <property type="molecule type" value="Genomic_DNA"/>
</dbReference>
<organism evidence="1 2">
    <name type="scientific">Cronartium quercuum f. sp. fusiforme G11</name>
    <dbReference type="NCBI Taxonomy" id="708437"/>
    <lineage>
        <taxon>Eukaryota</taxon>
        <taxon>Fungi</taxon>
        <taxon>Dikarya</taxon>
        <taxon>Basidiomycota</taxon>
        <taxon>Pucciniomycotina</taxon>
        <taxon>Pucciniomycetes</taxon>
        <taxon>Pucciniales</taxon>
        <taxon>Coleosporiaceae</taxon>
        <taxon>Cronartium</taxon>
    </lineage>
</organism>
<comment type="caution">
    <text evidence="1">The sequence shown here is derived from an EMBL/GenBank/DDBJ whole genome shotgun (WGS) entry which is preliminary data.</text>
</comment>
<proteinExistence type="predicted"/>
<evidence type="ECO:0000313" key="2">
    <source>
        <dbReference type="Proteomes" id="UP000886653"/>
    </source>
</evidence>
<evidence type="ECO:0000313" key="1">
    <source>
        <dbReference type="EMBL" id="KAG0144307.1"/>
    </source>
</evidence>